<name>A0AAP2DXP2_9BACT</name>
<accession>A0AAP2DXP2</accession>
<reference evidence="1 2" key="1">
    <citation type="submission" date="2021-05" db="EMBL/GenBank/DDBJ databases">
        <title>A Polyphasic approach of four new species of the genus Ohtaekwangia: Ohtaekwangia histidinii sp. nov., Ohtaekwangia cretensis sp. nov., Ohtaekwangia indiensis sp. nov., Ohtaekwangia reichenbachii sp. nov. from diverse environment.</title>
        <authorList>
            <person name="Octaviana S."/>
        </authorList>
    </citation>
    <scope>NUCLEOTIDE SEQUENCE [LARGE SCALE GENOMIC DNA]</scope>
    <source>
        <strain evidence="1 2">PWU5</strain>
    </source>
</reference>
<keyword evidence="2" id="KW-1185">Reference proteome</keyword>
<protein>
    <submittedName>
        <fullName evidence="1">Uncharacterized protein</fullName>
    </submittedName>
</protein>
<gene>
    <name evidence="1" type="ORF">KK062_06755</name>
</gene>
<proteinExistence type="predicted"/>
<evidence type="ECO:0000313" key="2">
    <source>
        <dbReference type="Proteomes" id="UP001319080"/>
    </source>
</evidence>
<comment type="caution">
    <text evidence="1">The sequence shown here is derived from an EMBL/GenBank/DDBJ whole genome shotgun (WGS) entry which is preliminary data.</text>
</comment>
<dbReference type="Proteomes" id="UP001319080">
    <property type="component" value="Unassembled WGS sequence"/>
</dbReference>
<dbReference type="RefSeq" id="WP_254083503.1">
    <property type="nucleotide sequence ID" value="NZ_JAHESE010000004.1"/>
</dbReference>
<organism evidence="1 2">
    <name type="scientific">Dawidia cretensis</name>
    <dbReference type="NCBI Taxonomy" id="2782350"/>
    <lineage>
        <taxon>Bacteria</taxon>
        <taxon>Pseudomonadati</taxon>
        <taxon>Bacteroidota</taxon>
        <taxon>Cytophagia</taxon>
        <taxon>Cytophagales</taxon>
        <taxon>Chryseotaleaceae</taxon>
        <taxon>Dawidia</taxon>
    </lineage>
</organism>
<evidence type="ECO:0000313" key="1">
    <source>
        <dbReference type="EMBL" id="MBT1707912.1"/>
    </source>
</evidence>
<sequence>MERCNINLLIEKTLHLLQDEMSDKDGETPTAATVEIQKLRGDDGKVYKLSVRVELFEKRRSGNEG</sequence>
<dbReference type="EMBL" id="JAHESE010000004">
    <property type="protein sequence ID" value="MBT1707912.1"/>
    <property type="molecule type" value="Genomic_DNA"/>
</dbReference>
<dbReference type="AlphaFoldDB" id="A0AAP2DXP2"/>